<dbReference type="PANTHER" id="PTHR21310">
    <property type="entry name" value="AMINOGLYCOSIDE PHOSPHOTRANSFERASE-RELATED-RELATED"/>
    <property type="match status" value="1"/>
</dbReference>
<evidence type="ECO:0000313" key="2">
    <source>
        <dbReference type="EMBL" id="KAG7293556.1"/>
    </source>
</evidence>
<accession>A0AAD4F5U5</accession>
<dbReference type="AlphaFoldDB" id="A0AAD4F5U5"/>
<protein>
    <recommendedName>
        <fullName evidence="1">Aminoglycoside phosphotransferase domain-containing protein</fullName>
    </recommendedName>
</protein>
<keyword evidence="3" id="KW-1185">Reference proteome</keyword>
<evidence type="ECO:0000313" key="3">
    <source>
        <dbReference type="Proteomes" id="UP001197093"/>
    </source>
</evidence>
<dbReference type="PANTHER" id="PTHR21310:SF48">
    <property type="entry name" value="AMINOGLYCOSIDE PHOSPHOTRANSFERASE DOMAIN-CONTAINING PROTEIN"/>
    <property type="match status" value="1"/>
</dbReference>
<evidence type="ECO:0000259" key="1">
    <source>
        <dbReference type="Pfam" id="PF01636"/>
    </source>
</evidence>
<dbReference type="Pfam" id="PF01636">
    <property type="entry name" value="APH"/>
    <property type="match status" value="1"/>
</dbReference>
<reference evidence="2" key="1">
    <citation type="submission" date="2023-02" db="EMBL/GenBank/DDBJ databases">
        <authorList>
            <person name="Palmer J.M."/>
        </authorList>
    </citation>
    <scope>NUCLEOTIDE SEQUENCE</scope>
    <source>
        <strain evidence="2">FW57</strain>
    </source>
</reference>
<dbReference type="CDD" id="cd05120">
    <property type="entry name" value="APH_ChoK_like"/>
    <property type="match status" value="1"/>
</dbReference>
<sequence>MAARPSLPYFAPAELLPAPLPTVAEILASTTRLSKEYEKPVVRVGEHFAVKFGGGVHLQEGENMLFVQQSTRIPVPKVYALFHDKETEMDFIVQEYIPGKDLDLIWGTLGTTEKQAIVSQLHRYLRELRSIPSPGYYGGLWKQPIRDYHFTVGNPGHEPDQDRAISGPHETEEQWAEAMFRCADRRTETERDRRMMSLVRRHYYAVFKGHEPVFTHGNILPRNLMLRDDGTVVIIDWERAGWYPSFWEYCCTVMLVKYIDDWGEWISEMLDDEYHAELGWMSNHRHAVVFYY</sequence>
<feature type="domain" description="Aminoglycoside phosphotransferase" evidence="1">
    <location>
        <begin position="62"/>
        <end position="279"/>
    </location>
</feature>
<dbReference type="Proteomes" id="UP001197093">
    <property type="component" value="Unassembled WGS sequence"/>
</dbReference>
<dbReference type="InterPro" id="IPR011009">
    <property type="entry name" value="Kinase-like_dom_sf"/>
</dbReference>
<dbReference type="SUPFAM" id="SSF56112">
    <property type="entry name" value="Protein kinase-like (PK-like)"/>
    <property type="match status" value="1"/>
</dbReference>
<gene>
    <name evidence="2" type="ORF">NEMBOFW57_003608</name>
</gene>
<organism evidence="2 3">
    <name type="scientific">Staphylotrichum longicolle</name>
    <dbReference type="NCBI Taxonomy" id="669026"/>
    <lineage>
        <taxon>Eukaryota</taxon>
        <taxon>Fungi</taxon>
        <taxon>Dikarya</taxon>
        <taxon>Ascomycota</taxon>
        <taxon>Pezizomycotina</taxon>
        <taxon>Sordariomycetes</taxon>
        <taxon>Sordariomycetidae</taxon>
        <taxon>Sordariales</taxon>
        <taxon>Chaetomiaceae</taxon>
        <taxon>Staphylotrichum</taxon>
    </lineage>
</organism>
<dbReference type="InterPro" id="IPR051678">
    <property type="entry name" value="AGP_Transferase"/>
</dbReference>
<dbReference type="EMBL" id="JAHCVI010000001">
    <property type="protein sequence ID" value="KAG7293556.1"/>
    <property type="molecule type" value="Genomic_DNA"/>
</dbReference>
<proteinExistence type="predicted"/>
<dbReference type="Gene3D" id="3.90.1200.10">
    <property type="match status" value="1"/>
</dbReference>
<name>A0AAD4F5U5_9PEZI</name>
<comment type="caution">
    <text evidence="2">The sequence shown here is derived from an EMBL/GenBank/DDBJ whole genome shotgun (WGS) entry which is preliminary data.</text>
</comment>
<dbReference type="InterPro" id="IPR002575">
    <property type="entry name" value="Aminoglycoside_PTrfase"/>
</dbReference>